<proteinExistence type="predicted"/>
<dbReference type="AlphaFoldDB" id="A0A8H6I0A5"/>
<comment type="caution">
    <text evidence="1">The sequence shown here is derived from an EMBL/GenBank/DDBJ whole genome shotgun (WGS) entry which is preliminary data.</text>
</comment>
<gene>
    <name evidence="1" type="ORF">DFP72DRAFT_284201</name>
</gene>
<evidence type="ECO:0000313" key="1">
    <source>
        <dbReference type="EMBL" id="KAF6756354.1"/>
    </source>
</evidence>
<reference evidence="1 2" key="1">
    <citation type="submission" date="2020-07" db="EMBL/GenBank/DDBJ databases">
        <title>Comparative genomics of pyrophilous fungi reveals a link between fire events and developmental genes.</title>
        <authorList>
            <consortium name="DOE Joint Genome Institute"/>
            <person name="Steindorff A.S."/>
            <person name="Carver A."/>
            <person name="Calhoun S."/>
            <person name="Stillman K."/>
            <person name="Liu H."/>
            <person name="Lipzen A."/>
            <person name="Pangilinan J."/>
            <person name="Labutti K."/>
            <person name="Bruns T.D."/>
            <person name="Grigoriev I.V."/>
        </authorList>
    </citation>
    <scope>NUCLEOTIDE SEQUENCE [LARGE SCALE GENOMIC DNA]</scope>
    <source>
        <strain evidence="1 2">CBS 144469</strain>
    </source>
</reference>
<dbReference type="EMBL" id="JACGCI010000026">
    <property type="protein sequence ID" value="KAF6756354.1"/>
    <property type="molecule type" value="Genomic_DNA"/>
</dbReference>
<accession>A0A8H6I0A5</accession>
<keyword evidence="2" id="KW-1185">Reference proteome</keyword>
<dbReference type="OrthoDB" id="3266192at2759"/>
<sequence length="400" mass="43915">MDVLTAIKGHLENEVPTWAKELVMEALSTYTAPAVSDVPTLSWIAQVMGAKPIFEMVEQKVPDTGTYEFLIALARSLHDLRSVLSIEDSIAAGQQEAELARTIHHCISAAIPQWEVGVEIPQQVRSFHGIFDIPVYYNGVGPNPKVDRIIDLVELCFKIDDLAPLTTLLENLLQIPAKTTVHDRFRVLYKPLVPRLKTTLTALGQSMALEPFKSFFKNVISLYLARILGVVPAFPPPTLPNTNIGCGCSHCEQITPWLSRSTAKLTFQAVQQTRTHIEGQITKARISHLARMSTDATGRPYTLVVNKVPELEAALVWRDAQKLAEEFIESVADTDATKVIMQDRYQDATDALSGVKVFILGDMRVARRGDIIPGEGILPLVPGAAGATVPVAGVKRKQPS</sequence>
<protein>
    <submittedName>
        <fullName evidence="1">Uncharacterized protein</fullName>
    </submittedName>
</protein>
<organism evidence="1 2">
    <name type="scientific">Ephemerocybe angulata</name>
    <dbReference type="NCBI Taxonomy" id="980116"/>
    <lineage>
        <taxon>Eukaryota</taxon>
        <taxon>Fungi</taxon>
        <taxon>Dikarya</taxon>
        <taxon>Basidiomycota</taxon>
        <taxon>Agaricomycotina</taxon>
        <taxon>Agaricomycetes</taxon>
        <taxon>Agaricomycetidae</taxon>
        <taxon>Agaricales</taxon>
        <taxon>Agaricineae</taxon>
        <taxon>Psathyrellaceae</taxon>
        <taxon>Ephemerocybe</taxon>
    </lineage>
</organism>
<name>A0A8H6I0A5_9AGAR</name>
<evidence type="ECO:0000313" key="2">
    <source>
        <dbReference type="Proteomes" id="UP000521943"/>
    </source>
</evidence>
<dbReference type="Proteomes" id="UP000521943">
    <property type="component" value="Unassembled WGS sequence"/>
</dbReference>